<evidence type="ECO:0000313" key="3">
    <source>
        <dbReference type="WBParaSite" id="Pan_g5053.t1"/>
    </source>
</evidence>
<feature type="transmembrane region" description="Helical" evidence="1">
    <location>
        <begin position="78"/>
        <end position="97"/>
    </location>
</feature>
<dbReference type="AlphaFoldDB" id="A0A7E4VZ80"/>
<dbReference type="Proteomes" id="UP000492821">
    <property type="component" value="Unassembled WGS sequence"/>
</dbReference>
<name>A0A7E4VZ80_PANRE</name>
<evidence type="ECO:0000256" key="1">
    <source>
        <dbReference type="SAM" id="Phobius"/>
    </source>
</evidence>
<protein>
    <submittedName>
        <fullName evidence="3">Uncharacterized protein</fullName>
    </submittedName>
</protein>
<organism evidence="2 3">
    <name type="scientific">Panagrellus redivivus</name>
    <name type="common">Microworm</name>
    <dbReference type="NCBI Taxonomy" id="6233"/>
    <lineage>
        <taxon>Eukaryota</taxon>
        <taxon>Metazoa</taxon>
        <taxon>Ecdysozoa</taxon>
        <taxon>Nematoda</taxon>
        <taxon>Chromadorea</taxon>
        <taxon>Rhabditida</taxon>
        <taxon>Tylenchina</taxon>
        <taxon>Panagrolaimomorpha</taxon>
        <taxon>Panagrolaimoidea</taxon>
        <taxon>Panagrolaimidae</taxon>
        <taxon>Panagrellus</taxon>
    </lineage>
</organism>
<reference evidence="3" key="2">
    <citation type="submission" date="2020-10" db="UniProtKB">
        <authorList>
            <consortium name="WormBaseParasite"/>
        </authorList>
    </citation>
    <scope>IDENTIFICATION</scope>
</reference>
<accession>A0A7E4VZ80</accession>
<sequence length="132" mass="15140">MLARRLVTRGFRLLSTEAKEAGIKGTGKHGEVTQLDILKWRGDKTSHVREFEIGGQKQKWNYRSELVTRHGLDNNHRFIWIGFGVLIVLGFTSFVAVKTNVIENRRLAMLEREAMRKTLHLEGDARKKIGVV</sequence>
<evidence type="ECO:0000313" key="2">
    <source>
        <dbReference type="Proteomes" id="UP000492821"/>
    </source>
</evidence>
<proteinExistence type="predicted"/>
<keyword evidence="2" id="KW-1185">Reference proteome</keyword>
<reference evidence="2" key="1">
    <citation type="journal article" date="2013" name="Genetics">
        <title>The draft genome and transcriptome of Panagrellus redivivus are shaped by the harsh demands of a free-living lifestyle.</title>
        <authorList>
            <person name="Srinivasan J."/>
            <person name="Dillman A.R."/>
            <person name="Macchietto M.G."/>
            <person name="Heikkinen L."/>
            <person name="Lakso M."/>
            <person name="Fracchia K.M."/>
            <person name="Antoshechkin I."/>
            <person name="Mortazavi A."/>
            <person name="Wong G."/>
            <person name="Sternberg P.W."/>
        </authorList>
    </citation>
    <scope>NUCLEOTIDE SEQUENCE [LARGE SCALE GENOMIC DNA]</scope>
    <source>
        <strain evidence="2">MT8872</strain>
    </source>
</reference>
<keyword evidence="1" id="KW-1133">Transmembrane helix</keyword>
<keyword evidence="1" id="KW-0812">Transmembrane</keyword>
<keyword evidence="1" id="KW-0472">Membrane</keyword>
<dbReference type="WBParaSite" id="Pan_g5053.t1">
    <property type="protein sequence ID" value="Pan_g5053.t1"/>
    <property type="gene ID" value="Pan_g5053"/>
</dbReference>